<feature type="transmembrane region" description="Helical" evidence="1">
    <location>
        <begin position="242"/>
        <end position="269"/>
    </location>
</feature>
<protein>
    <submittedName>
        <fullName evidence="2">Uncharacterized protein</fullName>
    </submittedName>
</protein>
<feature type="non-terminal residue" evidence="2">
    <location>
        <position position="1"/>
    </location>
</feature>
<sequence>SSSLHNVRLYLALSSLDTSVDREQSRHVRDSTVHRCLRVTLTTLTFDKRYTRFALQITHVITLFSGAITMNTSYAFILQPLTGCSLWYLQLHTSQDDQLLIVAFLPTHFDLSGAFVRLLVCLFSCDYVDTILLTRALQNPSAALQRAYHFDNLTTTANSFKVKKAQELSAPMPRPTHLVINVTTLSGTLQHSSLPSSAPLQQHNYTGEHFYYRRKYLAAANMPGVRFVFFSSRWAARFPSSFHYYTIPVALPLTCGVRIASIATILLMIKVDDPS</sequence>
<keyword evidence="1" id="KW-1133">Transmembrane helix</keyword>
<dbReference type="EMBL" id="CABFJX010000157">
    <property type="protein sequence ID" value="VTT66042.1"/>
    <property type="molecule type" value="Genomic_DNA"/>
</dbReference>
<feature type="non-terminal residue" evidence="2">
    <location>
        <position position="275"/>
    </location>
</feature>
<keyword evidence="1" id="KW-0812">Transmembrane</keyword>
<evidence type="ECO:0000313" key="2">
    <source>
        <dbReference type="EMBL" id="VTT66042.1"/>
    </source>
</evidence>
<comment type="caution">
    <text evidence="2">The sequence shown here is derived from an EMBL/GenBank/DDBJ whole genome shotgun (WGS) entry which is preliminary data.</text>
</comment>
<evidence type="ECO:0000256" key="1">
    <source>
        <dbReference type="SAM" id="Phobius"/>
    </source>
</evidence>
<reference evidence="2" key="1">
    <citation type="submission" date="2019-05" db="EMBL/GenBank/DDBJ databases">
        <authorList>
            <person name="Piombo E."/>
        </authorList>
    </citation>
    <scope>NUCLEOTIDE SEQUENCE</scope>
    <source>
        <strain evidence="2">C2S</strain>
    </source>
</reference>
<gene>
    <name evidence="2" type="ORF">C2S_6266</name>
</gene>
<dbReference type="AlphaFoldDB" id="A0A9Q9U8H8"/>
<keyword evidence="1" id="KW-0472">Membrane</keyword>
<accession>A0A9Q9U8H8</accession>
<evidence type="ECO:0000313" key="3">
    <source>
        <dbReference type="Proteomes" id="UP000760494"/>
    </source>
</evidence>
<dbReference type="Proteomes" id="UP000760494">
    <property type="component" value="Unassembled WGS sequence"/>
</dbReference>
<proteinExistence type="predicted"/>
<organism evidence="2 3">
    <name type="scientific">Fusarium fujikuroi</name>
    <name type="common">Bakanae and foot rot disease fungus</name>
    <name type="synonym">Gibberella fujikuroi</name>
    <dbReference type="NCBI Taxonomy" id="5127"/>
    <lineage>
        <taxon>Eukaryota</taxon>
        <taxon>Fungi</taxon>
        <taxon>Dikarya</taxon>
        <taxon>Ascomycota</taxon>
        <taxon>Pezizomycotina</taxon>
        <taxon>Sordariomycetes</taxon>
        <taxon>Hypocreomycetidae</taxon>
        <taxon>Hypocreales</taxon>
        <taxon>Nectriaceae</taxon>
        <taxon>Fusarium</taxon>
        <taxon>Fusarium fujikuroi species complex</taxon>
    </lineage>
</organism>
<name>A0A9Q9U8H8_FUSFU</name>